<comment type="caution">
    <text evidence="5">The sequence shown here is derived from an EMBL/GenBank/DDBJ whole genome shotgun (WGS) entry which is preliminary data.</text>
</comment>
<evidence type="ECO:0000256" key="4">
    <source>
        <dbReference type="PROSITE-ProRule" id="PRU01024"/>
    </source>
</evidence>
<evidence type="ECO:0000256" key="3">
    <source>
        <dbReference type="ARBA" id="ARBA00022691"/>
    </source>
</evidence>
<reference evidence="5" key="1">
    <citation type="submission" date="2016-10" db="EMBL/GenBank/DDBJ databases">
        <authorList>
            <person name="Benchimol M."/>
            <person name="Almeida L.G."/>
            <person name="Vasconcelos A.T."/>
            <person name="Perreira-Neves A."/>
            <person name="Rosa I.A."/>
            <person name="Tasca T."/>
            <person name="Bogo M.R."/>
            <person name="de Souza W."/>
        </authorList>
    </citation>
    <scope>NUCLEOTIDE SEQUENCE [LARGE SCALE GENOMIC DNA]</scope>
    <source>
        <strain evidence="5">K</strain>
    </source>
</reference>
<comment type="caution">
    <text evidence="4">Lacks conserved residue(s) required for the propagation of feature annotation.</text>
</comment>
<dbReference type="PANTHER" id="PTHR45904:SF2">
    <property type="entry name" value="TRNA (URACIL-5-)-METHYLTRANSFERASE HOMOLOG A"/>
    <property type="match status" value="1"/>
</dbReference>
<dbReference type="GeneID" id="94824618"/>
<evidence type="ECO:0000313" key="6">
    <source>
        <dbReference type="Proteomes" id="UP000179807"/>
    </source>
</evidence>
<feature type="binding site" evidence="4">
    <location>
        <position position="406"/>
    </location>
    <ligand>
        <name>S-adenosyl-L-methionine</name>
        <dbReference type="ChEBI" id="CHEBI:59789"/>
    </ligand>
</feature>
<dbReference type="Proteomes" id="UP000179807">
    <property type="component" value="Unassembled WGS sequence"/>
</dbReference>
<keyword evidence="2 4" id="KW-0808">Transferase</keyword>
<evidence type="ECO:0000313" key="5">
    <source>
        <dbReference type="EMBL" id="OHT11189.1"/>
    </source>
</evidence>
<dbReference type="PROSITE" id="PS51687">
    <property type="entry name" value="SAM_MT_RNA_M5U"/>
    <property type="match status" value="1"/>
</dbReference>
<dbReference type="AlphaFoldDB" id="A0A1J4KP40"/>
<dbReference type="InterPro" id="IPR010280">
    <property type="entry name" value="U5_MeTrfase_fam"/>
</dbReference>
<dbReference type="Gene3D" id="2.40.50.1070">
    <property type="match status" value="1"/>
</dbReference>
<dbReference type="RefSeq" id="XP_068364325.1">
    <property type="nucleotide sequence ID" value="XM_068489914.1"/>
</dbReference>
<proteinExistence type="inferred from homology"/>
<comment type="similarity">
    <text evidence="4">Belongs to the class I-like SAM-binding methyltransferase superfamily. RNA M5U methyltransferase family.</text>
</comment>
<dbReference type="InterPro" id="IPR035979">
    <property type="entry name" value="RBD_domain_sf"/>
</dbReference>
<dbReference type="InterPro" id="IPR045850">
    <property type="entry name" value="TRM2_met"/>
</dbReference>
<gene>
    <name evidence="5" type="ORF">TRFO_01116</name>
</gene>
<dbReference type="VEuPathDB" id="TrichDB:TRFO_01116"/>
<dbReference type="EMBL" id="MLAK01000593">
    <property type="protein sequence ID" value="OHT11189.1"/>
    <property type="molecule type" value="Genomic_DNA"/>
</dbReference>
<dbReference type="SUPFAM" id="SSF54928">
    <property type="entry name" value="RNA-binding domain, RBD"/>
    <property type="match status" value="1"/>
</dbReference>
<dbReference type="GO" id="GO:0032259">
    <property type="term" value="P:methylation"/>
    <property type="evidence" value="ECO:0007669"/>
    <property type="project" value="UniProtKB-KW"/>
</dbReference>
<dbReference type="GO" id="GO:0003723">
    <property type="term" value="F:RNA binding"/>
    <property type="evidence" value="ECO:0007669"/>
    <property type="project" value="TreeGrafter"/>
</dbReference>
<name>A0A1J4KP40_9EUKA</name>
<evidence type="ECO:0008006" key="7">
    <source>
        <dbReference type="Google" id="ProtNLM"/>
    </source>
</evidence>
<accession>A0A1J4KP40</accession>
<dbReference type="OrthoDB" id="10250660at2759"/>
<keyword evidence="6" id="KW-1185">Reference proteome</keyword>
<organism evidence="5 6">
    <name type="scientific">Tritrichomonas foetus</name>
    <dbReference type="NCBI Taxonomy" id="1144522"/>
    <lineage>
        <taxon>Eukaryota</taxon>
        <taxon>Metamonada</taxon>
        <taxon>Parabasalia</taxon>
        <taxon>Tritrichomonadida</taxon>
        <taxon>Tritrichomonadidae</taxon>
        <taxon>Tritrichomonas</taxon>
    </lineage>
</organism>
<dbReference type="GO" id="GO:0006396">
    <property type="term" value="P:RNA processing"/>
    <property type="evidence" value="ECO:0007669"/>
    <property type="project" value="InterPro"/>
</dbReference>
<dbReference type="SUPFAM" id="SSF53335">
    <property type="entry name" value="S-adenosyl-L-methionine-dependent methyltransferases"/>
    <property type="match status" value="1"/>
</dbReference>
<keyword evidence="1 4" id="KW-0489">Methyltransferase</keyword>
<protein>
    <recommendedName>
        <fullName evidence="7">RRM domain-containing protein</fullName>
    </recommendedName>
</protein>
<dbReference type="Gene3D" id="3.40.50.150">
    <property type="entry name" value="Vaccinia Virus protein VP39"/>
    <property type="match status" value="1"/>
</dbReference>
<dbReference type="PANTHER" id="PTHR45904">
    <property type="entry name" value="TRNA (URACIL-5-)-METHYLTRANSFERASE"/>
    <property type="match status" value="1"/>
</dbReference>
<dbReference type="InterPro" id="IPR029063">
    <property type="entry name" value="SAM-dependent_MTases_sf"/>
</dbReference>
<evidence type="ECO:0000256" key="2">
    <source>
        <dbReference type="ARBA" id="ARBA00022679"/>
    </source>
</evidence>
<evidence type="ECO:0000256" key="1">
    <source>
        <dbReference type="ARBA" id="ARBA00022603"/>
    </source>
</evidence>
<sequence>MGNLFSVFPQSSPGINESFNPDKKTFNSDDVAHIVSSINFSESEDEIADPERGDPCALYIEGLNSSWSTESFKKFLKKSQILFIRARKDQGVSYGTIYFDNNDDRRNAYKILTTVRFENTILYVVPLTKNFTATQSQCNKLQNKNKSKKSIVDRVTPWLAIEYPEQIRQKVFKYSKILEKVVPHGSQLTDVIPMDKTTFYFNDVELTIGWNKHRRIVVGFNLGSAKDDTIAEINKCVNIPPCAIKLADQIRKFIVVSGAPPFNRIKKVGIWKFARIRQNLSGQIMLIIGTFGNLSEEMQEKLKKEFTNVHSLYYAETSDKESFGHKYNLHHLSGVQNIADTICGCVYPIYPVSVFPNSISSFEKIIHQVSIFGSFDRQTLVIDVDAGYGLYSFSISNIVSKVVAFESNDSLIQSFNSIKQNNSIKNVEIKEGYFEDKIAEIKPSRNQKVVAIVHPPHCGIRRKALFGLQRLSFLKAIIFVSTNAEQLVKDCDEVFLNPQNETTAHFNIDSYIVIDSAPHTERATVVLSLVR</sequence>
<keyword evidence="3 4" id="KW-0949">S-adenosyl-L-methionine</keyword>
<dbReference type="GO" id="GO:0008173">
    <property type="term" value="F:RNA methyltransferase activity"/>
    <property type="evidence" value="ECO:0007669"/>
    <property type="project" value="InterPro"/>
</dbReference>